<dbReference type="InParanoid" id="K7KGM8"/>
<name>K7KGM8_SOYBN</name>
<reference evidence="1 2" key="1">
    <citation type="journal article" date="2010" name="Nature">
        <title>Genome sequence of the palaeopolyploid soybean.</title>
        <authorList>
            <person name="Schmutz J."/>
            <person name="Cannon S.B."/>
            <person name="Schlueter J."/>
            <person name="Ma J."/>
            <person name="Mitros T."/>
            <person name="Nelson W."/>
            <person name="Hyten D.L."/>
            <person name="Song Q."/>
            <person name="Thelen J.J."/>
            <person name="Cheng J."/>
            <person name="Xu D."/>
            <person name="Hellsten U."/>
            <person name="May G.D."/>
            <person name="Yu Y."/>
            <person name="Sakurai T."/>
            <person name="Umezawa T."/>
            <person name="Bhattacharyya M.K."/>
            <person name="Sandhu D."/>
            <person name="Valliyodan B."/>
            <person name="Lindquist E."/>
            <person name="Peto M."/>
            <person name="Grant D."/>
            <person name="Shu S."/>
            <person name="Goodstein D."/>
            <person name="Barry K."/>
            <person name="Futrell-Griggs M."/>
            <person name="Abernathy B."/>
            <person name="Du J."/>
            <person name="Tian Z."/>
            <person name="Zhu L."/>
            <person name="Gill N."/>
            <person name="Joshi T."/>
            <person name="Libault M."/>
            <person name="Sethuraman A."/>
            <person name="Zhang X.-C."/>
            <person name="Shinozaki K."/>
            <person name="Nguyen H.T."/>
            <person name="Wing R.A."/>
            <person name="Cregan P."/>
            <person name="Specht J."/>
            <person name="Grimwood J."/>
            <person name="Rokhsar D."/>
            <person name="Stacey G."/>
            <person name="Shoemaker R.C."/>
            <person name="Jackson S.A."/>
        </authorList>
    </citation>
    <scope>NUCLEOTIDE SEQUENCE [LARGE SCALE GENOMIC DNA]</scope>
    <source>
        <strain evidence="2">cv. Williams 82</strain>
        <tissue evidence="1">Callus</tissue>
    </source>
</reference>
<sequence length="68" mass="7954">MTNSQNQSLYMITWMNSHYFFFFSDILSKTSINLSAFWVRRLIIITGQFSVELSKRATSIHVDWSVTG</sequence>
<reference evidence="1" key="3">
    <citation type="submission" date="2018-07" db="EMBL/GenBank/DDBJ databases">
        <title>WGS assembly of Glycine max.</title>
        <authorList>
            <person name="Schmutz J."/>
            <person name="Cannon S."/>
            <person name="Schlueter J."/>
            <person name="Ma J."/>
            <person name="Mitros T."/>
            <person name="Nelson W."/>
            <person name="Hyten D."/>
            <person name="Song Q."/>
            <person name="Thelen J."/>
            <person name="Cheng J."/>
            <person name="Xu D."/>
            <person name="Hellsten U."/>
            <person name="May G."/>
            <person name="Yu Y."/>
            <person name="Sakurai T."/>
            <person name="Umezawa T."/>
            <person name="Bhattacharyya M."/>
            <person name="Sandhu D."/>
            <person name="Valliyodan B."/>
            <person name="Lindquist E."/>
            <person name="Peto M."/>
            <person name="Grant D."/>
            <person name="Shu S."/>
            <person name="Goodstein D."/>
            <person name="Barry K."/>
            <person name="Futrell-Griggs M."/>
            <person name="Abernathy B."/>
            <person name="Du J."/>
            <person name="Tian Z."/>
            <person name="Zhu L."/>
            <person name="Gill N."/>
            <person name="Joshi T."/>
            <person name="Libault M."/>
            <person name="Sethuraman A."/>
            <person name="Zhang X."/>
            <person name="Shinozaki K."/>
            <person name="Nguyen H."/>
            <person name="Wing R."/>
            <person name="Cregan P."/>
            <person name="Specht J."/>
            <person name="Grimwood J."/>
            <person name="Rokhsar D."/>
            <person name="Stacey G."/>
            <person name="Shoemaker R."/>
            <person name="Jackson S."/>
        </authorList>
    </citation>
    <scope>NUCLEOTIDE SEQUENCE</scope>
    <source>
        <tissue evidence="1">Callus</tissue>
    </source>
</reference>
<dbReference type="Gramene" id="KRH68511">
    <property type="protein sequence ID" value="KRH68511"/>
    <property type="gene ID" value="GLYMA_03G235900"/>
</dbReference>
<keyword evidence="3" id="KW-1185">Reference proteome</keyword>
<dbReference type="AlphaFoldDB" id="K7KGM8"/>
<protein>
    <submittedName>
        <fullName evidence="1 2">Uncharacterized protein</fullName>
    </submittedName>
</protein>
<reference evidence="2" key="2">
    <citation type="submission" date="2018-02" db="UniProtKB">
        <authorList>
            <consortium name="EnsemblPlants"/>
        </authorList>
    </citation>
    <scope>IDENTIFICATION</scope>
    <source>
        <strain evidence="2">Williams 82</strain>
    </source>
</reference>
<organism evidence="2">
    <name type="scientific">Glycine max</name>
    <name type="common">Soybean</name>
    <name type="synonym">Glycine hispida</name>
    <dbReference type="NCBI Taxonomy" id="3847"/>
    <lineage>
        <taxon>Eukaryota</taxon>
        <taxon>Viridiplantae</taxon>
        <taxon>Streptophyta</taxon>
        <taxon>Embryophyta</taxon>
        <taxon>Tracheophyta</taxon>
        <taxon>Spermatophyta</taxon>
        <taxon>Magnoliopsida</taxon>
        <taxon>eudicotyledons</taxon>
        <taxon>Gunneridae</taxon>
        <taxon>Pentapetalae</taxon>
        <taxon>rosids</taxon>
        <taxon>fabids</taxon>
        <taxon>Fabales</taxon>
        <taxon>Fabaceae</taxon>
        <taxon>Papilionoideae</taxon>
        <taxon>50 kb inversion clade</taxon>
        <taxon>NPAAA clade</taxon>
        <taxon>indigoferoid/millettioid clade</taxon>
        <taxon>Phaseoleae</taxon>
        <taxon>Glycine</taxon>
        <taxon>Glycine subgen. Soja</taxon>
    </lineage>
</organism>
<dbReference type="PaxDb" id="3847-GLYMA03G39560.1"/>
<gene>
    <name evidence="1" type="ORF">GLYMA_03G235900</name>
</gene>
<evidence type="ECO:0000313" key="1">
    <source>
        <dbReference type="EMBL" id="KRH68511.1"/>
    </source>
</evidence>
<dbReference type="EMBL" id="CM000836">
    <property type="protein sequence ID" value="KRH68511.1"/>
    <property type="molecule type" value="Genomic_DNA"/>
</dbReference>
<dbReference type="HOGENOM" id="CLU_2799061_0_0_1"/>
<dbReference type="Proteomes" id="UP000008827">
    <property type="component" value="Chromosome 3"/>
</dbReference>
<evidence type="ECO:0000313" key="2">
    <source>
        <dbReference type="EnsemblPlants" id="KRH68511"/>
    </source>
</evidence>
<dbReference type="EnsemblPlants" id="KRH68511">
    <property type="protein sequence ID" value="KRH68511"/>
    <property type="gene ID" value="GLYMA_03G235900"/>
</dbReference>
<accession>K7KGM8</accession>
<proteinExistence type="predicted"/>
<evidence type="ECO:0000313" key="3">
    <source>
        <dbReference type="Proteomes" id="UP000008827"/>
    </source>
</evidence>